<name>A0A0F9BL85_9ZZZZ</name>
<dbReference type="Gene3D" id="3.30.420.10">
    <property type="entry name" value="Ribonuclease H-like superfamily/Ribonuclease H"/>
    <property type="match status" value="1"/>
</dbReference>
<sequence>MSKNEKMNIIRNVESSGLSISRALKKLDMPRSTYYRWKHKLRTMGSLGLKDNKPHRTRTWNQLLPHEDDTILEVAYANPDWPSRQICLYITDEGDFSVSESTVYRRLKKVGLIPEADVKTFPASNEYKVKTTHVNQQWQTDATYLKVDRWGWFYLISVLDDFSRKILAWQLRTSMKAEDFSDVVEQACEFTGLDNVPVENRAKLLTDNGSALISKDFGDYLEAKGIGHIFCSPYHPQTNGKIERFHRSAKEKILLHVWESPDMLEAEIGRFINWYNCGIP</sequence>
<dbReference type="AlphaFoldDB" id="A0A0F9BL85"/>
<dbReference type="InterPro" id="IPR036397">
    <property type="entry name" value="RNaseH_sf"/>
</dbReference>
<dbReference type="SUPFAM" id="SSF46689">
    <property type="entry name" value="Homeodomain-like"/>
    <property type="match status" value="1"/>
</dbReference>
<dbReference type="SUPFAM" id="SSF53098">
    <property type="entry name" value="Ribonuclease H-like"/>
    <property type="match status" value="1"/>
</dbReference>
<dbReference type="Pfam" id="PF13565">
    <property type="entry name" value="HTH_32"/>
    <property type="match status" value="1"/>
</dbReference>
<protein>
    <recommendedName>
        <fullName evidence="1">Integrase catalytic domain-containing protein</fullName>
    </recommendedName>
</protein>
<evidence type="ECO:0000313" key="2">
    <source>
        <dbReference type="EMBL" id="KKL22610.1"/>
    </source>
</evidence>
<gene>
    <name evidence="2" type="ORF">LCGC14_2433710</name>
</gene>
<feature type="domain" description="Integrase catalytic" evidence="1">
    <location>
        <begin position="118"/>
        <end position="280"/>
    </location>
</feature>
<organism evidence="2">
    <name type="scientific">marine sediment metagenome</name>
    <dbReference type="NCBI Taxonomy" id="412755"/>
    <lineage>
        <taxon>unclassified sequences</taxon>
        <taxon>metagenomes</taxon>
        <taxon>ecological metagenomes</taxon>
    </lineage>
</organism>
<dbReference type="PANTHER" id="PTHR46889">
    <property type="entry name" value="TRANSPOSASE INSF FOR INSERTION SEQUENCE IS3B-RELATED"/>
    <property type="match status" value="1"/>
</dbReference>
<dbReference type="Pfam" id="PF00665">
    <property type="entry name" value="rve"/>
    <property type="match status" value="1"/>
</dbReference>
<dbReference type="PROSITE" id="PS50994">
    <property type="entry name" value="INTEGRASE"/>
    <property type="match status" value="1"/>
</dbReference>
<dbReference type="InterPro" id="IPR036388">
    <property type="entry name" value="WH-like_DNA-bd_sf"/>
</dbReference>
<evidence type="ECO:0000259" key="1">
    <source>
        <dbReference type="PROSITE" id="PS50994"/>
    </source>
</evidence>
<dbReference type="InterPro" id="IPR050900">
    <property type="entry name" value="Transposase_IS3/IS150/IS904"/>
</dbReference>
<dbReference type="InterPro" id="IPR012337">
    <property type="entry name" value="RNaseH-like_sf"/>
</dbReference>
<accession>A0A0F9BL85</accession>
<dbReference type="InterPro" id="IPR001584">
    <property type="entry name" value="Integrase_cat-core"/>
</dbReference>
<dbReference type="PANTHER" id="PTHR46889:SF4">
    <property type="entry name" value="TRANSPOSASE INSO FOR INSERTION SEQUENCE ELEMENT IS911B-RELATED"/>
    <property type="match status" value="1"/>
</dbReference>
<comment type="caution">
    <text evidence="2">The sequence shown here is derived from an EMBL/GenBank/DDBJ whole genome shotgun (WGS) entry which is preliminary data.</text>
</comment>
<dbReference type="EMBL" id="LAZR01037286">
    <property type="protein sequence ID" value="KKL22610.1"/>
    <property type="molecule type" value="Genomic_DNA"/>
</dbReference>
<dbReference type="Gene3D" id="1.10.10.10">
    <property type="entry name" value="Winged helix-like DNA-binding domain superfamily/Winged helix DNA-binding domain"/>
    <property type="match status" value="1"/>
</dbReference>
<dbReference type="GO" id="GO:0003676">
    <property type="term" value="F:nucleic acid binding"/>
    <property type="evidence" value="ECO:0007669"/>
    <property type="project" value="InterPro"/>
</dbReference>
<proteinExistence type="predicted"/>
<reference evidence="2" key="1">
    <citation type="journal article" date="2015" name="Nature">
        <title>Complex archaea that bridge the gap between prokaryotes and eukaryotes.</title>
        <authorList>
            <person name="Spang A."/>
            <person name="Saw J.H."/>
            <person name="Jorgensen S.L."/>
            <person name="Zaremba-Niedzwiedzka K."/>
            <person name="Martijn J."/>
            <person name="Lind A.E."/>
            <person name="van Eijk R."/>
            <person name="Schleper C."/>
            <person name="Guy L."/>
            <person name="Ettema T.J."/>
        </authorList>
    </citation>
    <scope>NUCLEOTIDE SEQUENCE</scope>
</reference>
<dbReference type="GO" id="GO:0015074">
    <property type="term" value="P:DNA integration"/>
    <property type="evidence" value="ECO:0007669"/>
    <property type="project" value="InterPro"/>
</dbReference>
<dbReference type="InterPro" id="IPR009057">
    <property type="entry name" value="Homeodomain-like_sf"/>
</dbReference>